<name>A0ABS4PJ86_9PSEU</name>
<proteinExistence type="predicted"/>
<accession>A0ABS4PJ86</accession>
<dbReference type="Proteomes" id="UP000741013">
    <property type="component" value="Unassembled WGS sequence"/>
</dbReference>
<reference evidence="1 2" key="1">
    <citation type="submission" date="2021-03" db="EMBL/GenBank/DDBJ databases">
        <title>Sequencing the genomes of 1000 actinobacteria strains.</title>
        <authorList>
            <person name="Klenk H.-P."/>
        </authorList>
    </citation>
    <scope>NUCLEOTIDE SEQUENCE [LARGE SCALE GENOMIC DNA]</scope>
    <source>
        <strain evidence="1 2">DSM 45510</strain>
    </source>
</reference>
<dbReference type="EMBL" id="JAGGMS010000001">
    <property type="protein sequence ID" value="MBP2179466.1"/>
    <property type="molecule type" value="Genomic_DNA"/>
</dbReference>
<protein>
    <submittedName>
        <fullName evidence="1">Uncharacterized protein</fullName>
    </submittedName>
</protein>
<sequence length="206" mass="21176">MTVPSTRGLARLLPQPPRVPTPLGAVTFSGVLGSWHIAPRPATAFRLPSGGTLSRWTHRAVTLDLLTGPLPTPGSPWGAVWYVVAHRGLEVVDLTLDLPGATGSLDSSTLTVTEAGTQVTLAGPAPDALAAYAREGTHLPARWATAPGTVTQTAAGALTWRLPALLPGEHARIGTAVAWNSASAEDAAWFAAAVPLETSLAALVGH</sequence>
<keyword evidence="2" id="KW-1185">Reference proteome</keyword>
<gene>
    <name evidence="1" type="ORF">JOM49_000992</name>
</gene>
<evidence type="ECO:0000313" key="1">
    <source>
        <dbReference type="EMBL" id="MBP2179466.1"/>
    </source>
</evidence>
<comment type="caution">
    <text evidence="1">The sequence shown here is derived from an EMBL/GenBank/DDBJ whole genome shotgun (WGS) entry which is preliminary data.</text>
</comment>
<evidence type="ECO:0000313" key="2">
    <source>
        <dbReference type="Proteomes" id="UP000741013"/>
    </source>
</evidence>
<organism evidence="1 2">
    <name type="scientific">Amycolatopsis magusensis</name>
    <dbReference type="NCBI Taxonomy" id="882444"/>
    <lineage>
        <taxon>Bacteria</taxon>
        <taxon>Bacillati</taxon>
        <taxon>Actinomycetota</taxon>
        <taxon>Actinomycetes</taxon>
        <taxon>Pseudonocardiales</taxon>
        <taxon>Pseudonocardiaceae</taxon>
        <taxon>Amycolatopsis</taxon>
    </lineage>
</organism>
<dbReference type="RefSeq" id="WP_209663173.1">
    <property type="nucleotide sequence ID" value="NZ_JAGGMS010000001.1"/>
</dbReference>